<name>A0A812IAF2_9DINO</name>
<accession>A0A812IAF2</accession>
<dbReference type="OrthoDB" id="10446190at2759"/>
<organism evidence="1 2">
    <name type="scientific">Symbiodinium natans</name>
    <dbReference type="NCBI Taxonomy" id="878477"/>
    <lineage>
        <taxon>Eukaryota</taxon>
        <taxon>Sar</taxon>
        <taxon>Alveolata</taxon>
        <taxon>Dinophyceae</taxon>
        <taxon>Suessiales</taxon>
        <taxon>Symbiodiniaceae</taxon>
        <taxon>Symbiodinium</taxon>
    </lineage>
</organism>
<comment type="caution">
    <text evidence="1">The sequence shown here is derived from an EMBL/GenBank/DDBJ whole genome shotgun (WGS) entry which is preliminary data.</text>
</comment>
<proteinExistence type="predicted"/>
<reference evidence="1" key="1">
    <citation type="submission" date="2021-02" db="EMBL/GenBank/DDBJ databases">
        <authorList>
            <person name="Dougan E. K."/>
            <person name="Rhodes N."/>
            <person name="Thang M."/>
            <person name="Chan C."/>
        </authorList>
    </citation>
    <scope>NUCLEOTIDE SEQUENCE</scope>
</reference>
<keyword evidence="2" id="KW-1185">Reference proteome</keyword>
<dbReference type="EMBL" id="CAJNDS010000213">
    <property type="protein sequence ID" value="CAE7029216.1"/>
    <property type="molecule type" value="Genomic_DNA"/>
</dbReference>
<evidence type="ECO:0000313" key="2">
    <source>
        <dbReference type="Proteomes" id="UP000604046"/>
    </source>
</evidence>
<protein>
    <submittedName>
        <fullName evidence="1">Uncharacterized protein</fullName>
    </submittedName>
</protein>
<dbReference type="AlphaFoldDB" id="A0A812IAF2"/>
<evidence type="ECO:0000313" key="1">
    <source>
        <dbReference type="EMBL" id="CAE7029216.1"/>
    </source>
</evidence>
<gene>
    <name evidence="1" type="ORF">SNAT2548_LOCUS3496</name>
</gene>
<dbReference type="Proteomes" id="UP000604046">
    <property type="component" value="Unassembled WGS sequence"/>
</dbReference>
<sequence>MTIQLGNVLLTNAKGGKFIPLRGDGGDAPTWKSQWLKVIWNPSNYGDPEAVRVSMCLEPDDAAKAFFRDTEERVTKALSEHSLRDSRIFGKPLKPEEVKERMASAVKTSTRGTEFLKLKMNWERVRERTLALGTGEYFVTTRL</sequence>